<gene>
    <name evidence="3" type="ORF">LVIROSA_LOCUS16527</name>
</gene>
<comment type="similarity">
    <text evidence="1">Belongs to the UDP-glycosyltransferase family.</text>
</comment>
<evidence type="ECO:0000256" key="1">
    <source>
        <dbReference type="ARBA" id="ARBA00009995"/>
    </source>
</evidence>
<dbReference type="Gene3D" id="3.40.50.2000">
    <property type="entry name" value="Glycogen Phosphorylase B"/>
    <property type="match status" value="2"/>
</dbReference>
<keyword evidence="2" id="KW-0808">Transferase</keyword>
<dbReference type="GO" id="GO:0080043">
    <property type="term" value="F:quercetin 3-O-glucosyltransferase activity"/>
    <property type="evidence" value="ECO:0007669"/>
    <property type="project" value="TreeGrafter"/>
</dbReference>
<evidence type="ECO:0000256" key="2">
    <source>
        <dbReference type="ARBA" id="ARBA00022679"/>
    </source>
</evidence>
<dbReference type="PANTHER" id="PTHR11926">
    <property type="entry name" value="GLUCOSYL/GLUCURONOSYL TRANSFERASES"/>
    <property type="match status" value="1"/>
</dbReference>
<protein>
    <recommendedName>
        <fullName evidence="5">UDP-glucose iridoid glucosyltransferase-like</fullName>
    </recommendedName>
</protein>
<dbReference type="SUPFAM" id="SSF53756">
    <property type="entry name" value="UDP-Glycosyltransferase/glycogen phosphorylase"/>
    <property type="match status" value="1"/>
</dbReference>
<dbReference type="Pfam" id="PF00201">
    <property type="entry name" value="UDPGT"/>
    <property type="match status" value="1"/>
</dbReference>
<dbReference type="FunFam" id="3.40.50.2000:FF:000040">
    <property type="entry name" value="UDP-glycosyltransferase 76C1"/>
    <property type="match status" value="1"/>
</dbReference>
<dbReference type="CDD" id="cd03784">
    <property type="entry name" value="GT1_Gtf-like"/>
    <property type="match status" value="1"/>
</dbReference>
<dbReference type="GO" id="GO:0080044">
    <property type="term" value="F:quercetin 7-O-glucosyltransferase activity"/>
    <property type="evidence" value="ECO:0007669"/>
    <property type="project" value="TreeGrafter"/>
</dbReference>
<evidence type="ECO:0008006" key="5">
    <source>
        <dbReference type="Google" id="ProtNLM"/>
    </source>
</evidence>
<name>A0AAU9MP82_9ASTR</name>
<reference evidence="3 4" key="1">
    <citation type="submission" date="2022-01" db="EMBL/GenBank/DDBJ databases">
        <authorList>
            <person name="Xiong W."/>
            <person name="Schranz E."/>
        </authorList>
    </citation>
    <scope>NUCLEOTIDE SEQUENCE [LARGE SCALE GENOMIC DNA]</scope>
</reference>
<dbReference type="PANTHER" id="PTHR11926:SF1374">
    <property type="entry name" value="UDP-GLYCOSYLTRANSFERASE 76F1-RELATED"/>
    <property type="match status" value="1"/>
</dbReference>
<comment type="caution">
    <text evidence="3">The sequence shown here is derived from an EMBL/GenBank/DDBJ whole genome shotgun (WGS) entry which is preliminary data.</text>
</comment>
<proteinExistence type="inferred from homology"/>
<accession>A0AAU9MP82</accession>
<dbReference type="EMBL" id="CAKMRJ010003007">
    <property type="protein sequence ID" value="CAH1429683.1"/>
    <property type="molecule type" value="Genomic_DNA"/>
</dbReference>
<dbReference type="AlphaFoldDB" id="A0AAU9MP82"/>
<dbReference type="Proteomes" id="UP001157418">
    <property type="component" value="Unassembled WGS sequence"/>
</dbReference>
<evidence type="ECO:0000313" key="4">
    <source>
        <dbReference type="Proteomes" id="UP001157418"/>
    </source>
</evidence>
<dbReference type="InterPro" id="IPR002213">
    <property type="entry name" value="UDP_glucos_trans"/>
</dbReference>
<sequence length="449" mass="49909">MAEQGEKRRRLVLIASPLQGHMTPMLQLGSYLHSKGFSITFAHSELNPPDPSNHPDFTFLPLPAKLSDTGGSSGFIQFLQALNDNCKPHLQKHLIQIIDAQKASSQKESIVIIHDNLMFCAGSIAGDLGLPSIIVRSSSAACVPAYRIIPQLHKVGRFPVEDSLLQEMVPGLDPLRYKDIPFIGLTTQQSLKLTTLFTSKTPPVAFLWNTIEFLEQSALTQIRHRYQVPIFTIGPLHKTSPTPSNSFLEEDTSCISWLDKQSPKSVIYASVGSLATMDAKVATEMAWGLTNSNQPFLWVVRPGSVHGCDWIEFLPEDLVSEMKVKGLIVKWAPQKDVLAHSAVGGFWSHCGWNSTLESVCEGIPMLCQPFNNDQFLNARYLSHVWKMGLEIVEERGEIESAIKRLFVSKEGEEMRCRAMEIQEQIKVAVSHGGSSQNSMDDLVKFILSL</sequence>
<evidence type="ECO:0000313" key="3">
    <source>
        <dbReference type="EMBL" id="CAH1429683.1"/>
    </source>
</evidence>
<organism evidence="3 4">
    <name type="scientific">Lactuca virosa</name>
    <dbReference type="NCBI Taxonomy" id="75947"/>
    <lineage>
        <taxon>Eukaryota</taxon>
        <taxon>Viridiplantae</taxon>
        <taxon>Streptophyta</taxon>
        <taxon>Embryophyta</taxon>
        <taxon>Tracheophyta</taxon>
        <taxon>Spermatophyta</taxon>
        <taxon>Magnoliopsida</taxon>
        <taxon>eudicotyledons</taxon>
        <taxon>Gunneridae</taxon>
        <taxon>Pentapetalae</taxon>
        <taxon>asterids</taxon>
        <taxon>campanulids</taxon>
        <taxon>Asterales</taxon>
        <taxon>Asteraceae</taxon>
        <taxon>Cichorioideae</taxon>
        <taxon>Cichorieae</taxon>
        <taxon>Lactucinae</taxon>
        <taxon>Lactuca</taxon>
    </lineage>
</organism>
<keyword evidence="4" id="KW-1185">Reference proteome</keyword>